<dbReference type="Proteomes" id="UP000268007">
    <property type="component" value="Unassembled WGS sequence"/>
</dbReference>
<evidence type="ECO:0000256" key="1">
    <source>
        <dbReference type="SAM" id="MobiDB-lite"/>
    </source>
</evidence>
<feature type="region of interest" description="Disordered" evidence="1">
    <location>
        <begin position="263"/>
        <end position="282"/>
    </location>
</feature>
<dbReference type="EMBL" id="RBKU01000001">
    <property type="protein sequence ID" value="RKR81554.1"/>
    <property type="molecule type" value="Genomic_DNA"/>
</dbReference>
<accession>A0A495IZU0</accession>
<feature type="compositionally biased region" description="Low complexity" evidence="1">
    <location>
        <begin position="263"/>
        <end position="272"/>
    </location>
</feature>
<name>A0A495IZU0_9SPHI</name>
<comment type="caution">
    <text evidence="2">The sequence shown here is derived from an EMBL/GenBank/DDBJ whole genome shotgun (WGS) entry which is preliminary data.</text>
</comment>
<gene>
    <name evidence="2" type="ORF">BDD43_1701</name>
</gene>
<evidence type="ECO:0000313" key="2">
    <source>
        <dbReference type="EMBL" id="RKR81554.1"/>
    </source>
</evidence>
<dbReference type="AlphaFoldDB" id="A0A495IZU0"/>
<sequence>MKNVFTKGLLVKTGSVLLLLLLAFVVNSCRKNSDVDYTDIADPEIQRAMAWYNAANPISINTNNSQSLTTFGNKGGVHKADLSQIIRPDWHRTKKYSRYNQAVIETAIDPSHKILSSLRNIATNKDYAKKEYSRSSYLIINDGANYQAYVMTVIADSAYLKGDLTKLDRNTYSKHEADFSGLVIYTTPKGDYVRGYAYKNGHIITPGTTSSQTTQSTSGNLKTDNVAAPPKCTDYYLVVWDTETGEILSVDFLYTLCDNGDPGDNSGDSGTPPTIPPRCPPSSIDTTMVESITTGKLHVNVIPLPPPDGGGDDGFPPPNPNPDPCNPKVADPAVVTIVNNVLDPCLRAMVAAAISRNIQLDLNKSMNGIFNSNTNFNLEFIDGTLAPSLSGVTNVIDRNGTYDSGQQRLINVSKMSLQIELNSSLSGASQEFITATILHEVLHAYFRTIYSTATFDHEVMVKEYLPWFMSALQSIYPRMTEFDQKSLAYGGLTDTVAFISSADNSMLNFYLNNNTTFRDGSSGTPCNH</sequence>
<keyword evidence="3" id="KW-1185">Reference proteome</keyword>
<protein>
    <submittedName>
        <fullName evidence="2">Uncharacterized protein</fullName>
    </submittedName>
</protein>
<evidence type="ECO:0000313" key="3">
    <source>
        <dbReference type="Proteomes" id="UP000268007"/>
    </source>
</evidence>
<organism evidence="2 3">
    <name type="scientific">Mucilaginibacter gracilis</name>
    <dbReference type="NCBI Taxonomy" id="423350"/>
    <lineage>
        <taxon>Bacteria</taxon>
        <taxon>Pseudomonadati</taxon>
        <taxon>Bacteroidota</taxon>
        <taxon>Sphingobacteriia</taxon>
        <taxon>Sphingobacteriales</taxon>
        <taxon>Sphingobacteriaceae</taxon>
        <taxon>Mucilaginibacter</taxon>
    </lineage>
</organism>
<feature type="region of interest" description="Disordered" evidence="1">
    <location>
        <begin position="301"/>
        <end position="324"/>
    </location>
</feature>
<dbReference type="OrthoDB" id="923450at2"/>
<proteinExistence type="predicted"/>
<dbReference type="RefSeq" id="WP_121197240.1">
    <property type="nucleotide sequence ID" value="NZ_RBKU01000001.1"/>
</dbReference>
<reference evidence="2 3" key="1">
    <citation type="submission" date="2018-10" db="EMBL/GenBank/DDBJ databases">
        <title>Genomic Encyclopedia of Archaeal and Bacterial Type Strains, Phase II (KMG-II): from individual species to whole genera.</title>
        <authorList>
            <person name="Goeker M."/>
        </authorList>
    </citation>
    <scope>NUCLEOTIDE SEQUENCE [LARGE SCALE GENOMIC DNA]</scope>
    <source>
        <strain evidence="2 3">DSM 18602</strain>
    </source>
</reference>
<feature type="compositionally biased region" description="Pro residues" evidence="1">
    <location>
        <begin position="315"/>
        <end position="324"/>
    </location>
</feature>